<evidence type="ECO:0000256" key="5">
    <source>
        <dbReference type="ARBA" id="ARBA00023136"/>
    </source>
</evidence>
<dbReference type="SUPFAM" id="SSF48726">
    <property type="entry name" value="Immunoglobulin"/>
    <property type="match status" value="1"/>
</dbReference>
<accession>A0A504YXJ7</accession>
<dbReference type="PROSITE" id="PS50835">
    <property type="entry name" value="IG_LIKE"/>
    <property type="match status" value="1"/>
</dbReference>
<keyword evidence="4" id="KW-1133">Transmembrane helix</keyword>
<gene>
    <name evidence="9" type="ORF">FGIG_00906</name>
</gene>
<feature type="disulfide bond" evidence="7">
    <location>
        <begin position="198"/>
        <end position="210"/>
    </location>
</feature>
<dbReference type="Proteomes" id="UP000316759">
    <property type="component" value="Unassembled WGS sequence"/>
</dbReference>
<dbReference type="InterPro" id="IPR050685">
    <property type="entry name" value="LDLR"/>
</dbReference>
<keyword evidence="3" id="KW-0677">Repeat</keyword>
<evidence type="ECO:0000313" key="10">
    <source>
        <dbReference type="Proteomes" id="UP000316759"/>
    </source>
</evidence>
<dbReference type="InterPro" id="IPR003599">
    <property type="entry name" value="Ig_sub"/>
</dbReference>
<name>A0A504YXJ7_FASGI</name>
<feature type="disulfide bond" evidence="7">
    <location>
        <begin position="205"/>
        <end position="223"/>
    </location>
</feature>
<dbReference type="Pfam" id="PF00057">
    <property type="entry name" value="Ldl_recept_a"/>
    <property type="match status" value="1"/>
</dbReference>
<evidence type="ECO:0000256" key="7">
    <source>
        <dbReference type="PROSITE-ProRule" id="PRU00124"/>
    </source>
</evidence>
<dbReference type="STRING" id="46835.A0A504YXJ7"/>
<dbReference type="GO" id="GO:0016192">
    <property type="term" value="P:vesicle-mediated transport"/>
    <property type="evidence" value="ECO:0007669"/>
    <property type="project" value="UniProtKB-ARBA"/>
</dbReference>
<feature type="domain" description="Ig-like" evidence="8">
    <location>
        <begin position="328"/>
        <end position="420"/>
    </location>
</feature>
<evidence type="ECO:0000256" key="2">
    <source>
        <dbReference type="ARBA" id="ARBA00022692"/>
    </source>
</evidence>
<keyword evidence="6 7" id="KW-1015">Disulfide bond</keyword>
<dbReference type="Gene3D" id="2.40.128.620">
    <property type="match status" value="1"/>
</dbReference>
<dbReference type="PROSITE" id="PS50068">
    <property type="entry name" value="LDLRA_2"/>
    <property type="match status" value="3"/>
</dbReference>
<dbReference type="SMART" id="SM00409">
    <property type="entry name" value="IG"/>
    <property type="match status" value="1"/>
</dbReference>
<dbReference type="EMBL" id="SUNJ01003465">
    <property type="protein sequence ID" value="TPP65235.1"/>
    <property type="molecule type" value="Genomic_DNA"/>
</dbReference>
<dbReference type="InterPro" id="IPR013783">
    <property type="entry name" value="Ig-like_fold"/>
</dbReference>
<evidence type="ECO:0000256" key="1">
    <source>
        <dbReference type="ARBA" id="ARBA00004167"/>
    </source>
</evidence>
<feature type="disulfide bond" evidence="7">
    <location>
        <begin position="263"/>
        <end position="278"/>
    </location>
</feature>
<dbReference type="Gene3D" id="2.60.40.10">
    <property type="entry name" value="Immunoglobulins"/>
    <property type="match status" value="1"/>
</dbReference>
<keyword evidence="2" id="KW-0812">Transmembrane</keyword>
<evidence type="ECO:0000313" key="9">
    <source>
        <dbReference type="EMBL" id="TPP65235.1"/>
    </source>
</evidence>
<evidence type="ECO:0000256" key="3">
    <source>
        <dbReference type="ARBA" id="ARBA00022737"/>
    </source>
</evidence>
<reference evidence="9 10" key="1">
    <citation type="submission" date="2019-04" db="EMBL/GenBank/DDBJ databases">
        <title>Annotation for the trematode Fasciola gigantica.</title>
        <authorList>
            <person name="Choi Y.-J."/>
        </authorList>
    </citation>
    <scope>NUCLEOTIDE SEQUENCE [LARGE SCALE GENOMIC DNA]</scope>
    <source>
        <strain evidence="9">Uganda_cow_1</strain>
    </source>
</reference>
<dbReference type="Gene3D" id="4.10.400.10">
    <property type="entry name" value="Low-density Lipoprotein Receptor"/>
    <property type="match status" value="2"/>
</dbReference>
<dbReference type="InterPro" id="IPR036055">
    <property type="entry name" value="LDL_receptor-like_sf"/>
</dbReference>
<organism evidence="9 10">
    <name type="scientific">Fasciola gigantica</name>
    <name type="common">Giant liver fluke</name>
    <dbReference type="NCBI Taxonomy" id="46835"/>
    <lineage>
        <taxon>Eukaryota</taxon>
        <taxon>Metazoa</taxon>
        <taxon>Spiralia</taxon>
        <taxon>Lophotrochozoa</taxon>
        <taxon>Platyhelminthes</taxon>
        <taxon>Trematoda</taxon>
        <taxon>Digenea</taxon>
        <taxon>Plagiorchiida</taxon>
        <taxon>Echinostomata</taxon>
        <taxon>Echinostomatoidea</taxon>
        <taxon>Fasciolidae</taxon>
        <taxon>Fasciola</taxon>
    </lineage>
</organism>
<dbReference type="PRINTS" id="PR00261">
    <property type="entry name" value="LDLRECEPTOR"/>
</dbReference>
<dbReference type="SMART" id="SM00192">
    <property type="entry name" value="LDLa"/>
    <property type="match status" value="3"/>
</dbReference>
<dbReference type="OrthoDB" id="10013209at2759"/>
<dbReference type="PANTHER" id="PTHR24270">
    <property type="entry name" value="LOW-DENSITY LIPOPROTEIN RECEPTOR-RELATED"/>
    <property type="match status" value="1"/>
</dbReference>
<evidence type="ECO:0000259" key="8">
    <source>
        <dbReference type="PROSITE" id="PS50835"/>
    </source>
</evidence>
<proteinExistence type="predicted"/>
<dbReference type="InterPro" id="IPR007110">
    <property type="entry name" value="Ig-like_dom"/>
</dbReference>
<dbReference type="GO" id="GO:0005886">
    <property type="term" value="C:plasma membrane"/>
    <property type="evidence" value="ECO:0007669"/>
    <property type="project" value="TreeGrafter"/>
</dbReference>
<protein>
    <submittedName>
        <fullName evidence="9">Basement membrane-specific heparan sulfate proteoglycan core protein</fullName>
    </submittedName>
</protein>
<dbReference type="Pfam" id="PF13927">
    <property type="entry name" value="Ig_3"/>
    <property type="match status" value="1"/>
</dbReference>
<dbReference type="SMART" id="SM00408">
    <property type="entry name" value="IGc2"/>
    <property type="match status" value="1"/>
</dbReference>
<comment type="caution">
    <text evidence="9">The sequence shown here is derived from an EMBL/GenBank/DDBJ whole genome shotgun (WGS) entry which is preliminary data.</text>
</comment>
<dbReference type="InterPro" id="IPR003598">
    <property type="entry name" value="Ig_sub2"/>
</dbReference>
<dbReference type="CDD" id="cd00112">
    <property type="entry name" value="LDLa"/>
    <property type="match status" value="3"/>
</dbReference>
<dbReference type="AlphaFoldDB" id="A0A504YXJ7"/>
<comment type="subcellular location">
    <subcellularLocation>
        <location evidence="1">Membrane</location>
        <topology evidence="1">Single-pass membrane protein</topology>
    </subcellularLocation>
</comment>
<dbReference type="InterPro" id="IPR002172">
    <property type="entry name" value="LDrepeatLR_classA_rpt"/>
</dbReference>
<dbReference type="InterPro" id="IPR036179">
    <property type="entry name" value="Ig-like_dom_sf"/>
</dbReference>
<sequence length="429" mass="47642">MYAGNRCICILNSRPSTVASSNPQICEENDRPPGRTNELDLFTLSLEPDPEILFTQIARLGSFGWLDRRQFEQMWMACLELLAGANEEEPNEGVWSTTAQAKTPVSEFNAAEAVRVQPGHRVRLECRTDVPGTRPTVRFADGRPISEDTRFVITRPNTETIVIEVPYGFDAATRRVVLTCESPTGDSKASVIYVDQSCQIGQRRCPGGDCIFVGQFCDGIEHCPDGYDERPENCAICDPISIPCQAVNGQEPIITHFQLHWLCDGDNDCGNGFDELNCRNDTRNLDPNCGSTHFQCTSAPHQHIPFAYWCDGTIDCPGGEDEQDCARPAIVDSGHREPYKVRPGDTLILECEASGVPPPMIIWRFNWGCLPDVSRARIEVVPGRSHCRGSRSRLTITGFRPGDDGIYNCEALAYSHRAMSQDILVLLND</sequence>
<feature type="disulfide bond" evidence="7">
    <location>
        <begin position="310"/>
        <end position="325"/>
    </location>
</feature>
<keyword evidence="10" id="KW-1185">Reference proteome</keyword>
<evidence type="ECO:0000256" key="4">
    <source>
        <dbReference type="ARBA" id="ARBA00022989"/>
    </source>
</evidence>
<evidence type="ECO:0000256" key="6">
    <source>
        <dbReference type="ARBA" id="ARBA00023157"/>
    </source>
</evidence>
<keyword evidence="5" id="KW-0472">Membrane</keyword>
<comment type="caution">
    <text evidence="7">Lacks conserved residue(s) required for the propagation of feature annotation.</text>
</comment>
<dbReference type="SUPFAM" id="SSF57424">
    <property type="entry name" value="LDL receptor-like module"/>
    <property type="match status" value="2"/>
</dbReference>